<gene>
    <name evidence="3" type="ORF">ASJ80_05980</name>
</gene>
<dbReference type="InterPro" id="IPR006016">
    <property type="entry name" value="UspA"/>
</dbReference>
<dbReference type="CDD" id="cd00293">
    <property type="entry name" value="USP-like"/>
    <property type="match status" value="1"/>
</dbReference>
<comment type="caution">
    <text evidence="3">The sequence shown here is derived from an EMBL/GenBank/DDBJ whole genome shotgun (WGS) entry which is preliminary data.</text>
</comment>
<proteinExistence type="inferred from homology"/>
<dbReference type="Gene3D" id="3.40.50.620">
    <property type="entry name" value="HUPs"/>
    <property type="match status" value="1"/>
</dbReference>
<comment type="similarity">
    <text evidence="1">Belongs to the universal stress protein A family.</text>
</comment>
<evidence type="ECO:0000259" key="2">
    <source>
        <dbReference type="Pfam" id="PF00582"/>
    </source>
</evidence>
<dbReference type="PRINTS" id="PR01438">
    <property type="entry name" value="UNVRSLSTRESS"/>
</dbReference>
<keyword evidence="4" id="KW-1185">Reference proteome</keyword>
<dbReference type="InterPro" id="IPR006015">
    <property type="entry name" value="Universal_stress_UspA"/>
</dbReference>
<evidence type="ECO:0000313" key="4">
    <source>
        <dbReference type="Proteomes" id="UP000217784"/>
    </source>
</evidence>
<dbReference type="AlphaFoldDB" id="A0A2A2H533"/>
<name>A0A2A2H533_METBR</name>
<dbReference type="SUPFAM" id="SSF52402">
    <property type="entry name" value="Adenine nucleotide alpha hydrolases-like"/>
    <property type="match status" value="1"/>
</dbReference>
<dbReference type="Proteomes" id="UP000217784">
    <property type="component" value="Unassembled WGS sequence"/>
</dbReference>
<dbReference type="RefSeq" id="WP_069585627.1">
    <property type="nucleotide sequence ID" value="NZ_LMVM01000023.1"/>
</dbReference>
<dbReference type="PANTHER" id="PTHR46268:SF6">
    <property type="entry name" value="UNIVERSAL STRESS PROTEIN UP12"/>
    <property type="match status" value="1"/>
</dbReference>
<evidence type="ECO:0000256" key="1">
    <source>
        <dbReference type="ARBA" id="ARBA00008791"/>
    </source>
</evidence>
<sequence>MYEKILLPTDGSENAKRAAEQAFQIGSRSGAEILVLYVVETPRFSGIRSVNKAELKKELEQDVQRVFDEYSHMLTGIIDGGKCRKDVKLDLKFKEGSPADKILKTIDEENIDLVVMGTAGRHGVNRFLLGSVAENTMRSAPCPVLVIR</sequence>
<dbReference type="EMBL" id="LMVM01000023">
    <property type="protein sequence ID" value="PAV04390.1"/>
    <property type="molecule type" value="Genomic_DNA"/>
</dbReference>
<organism evidence="3 4">
    <name type="scientific">Methanobacterium bryantii</name>
    <dbReference type="NCBI Taxonomy" id="2161"/>
    <lineage>
        <taxon>Archaea</taxon>
        <taxon>Methanobacteriati</taxon>
        <taxon>Methanobacteriota</taxon>
        <taxon>Methanomada group</taxon>
        <taxon>Methanobacteria</taxon>
        <taxon>Methanobacteriales</taxon>
        <taxon>Methanobacteriaceae</taxon>
        <taxon>Methanobacterium</taxon>
    </lineage>
</organism>
<dbReference type="OrthoDB" id="107030at2157"/>
<reference evidence="3 4" key="1">
    <citation type="journal article" date="2017" name="BMC Genomics">
        <title>Genomic analysis of methanogenic archaea reveals a shift towards energy conservation.</title>
        <authorList>
            <person name="Gilmore S.P."/>
            <person name="Henske J.K."/>
            <person name="Sexton J.A."/>
            <person name="Solomon K.V."/>
            <person name="Seppala S."/>
            <person name="Yoo J.I."/>
            <person name="Huyett L.M."/>
            <person name="Pressman A."/>
            <person name="Cogan J.Z."/>
            <person name="Kivenson V."/>
            <person name="Peng X."/>
            <person name="Tan Y."/>
            <person name="Valentine D.L."/>
            <person name="O'Malley M.A."/>
        </authorList>
    </citation>
    <scope>NUCLEOTIDE SEQUENCE [LARGE SCALE GENOMIC DNA]</scope>
    <source>
        <strain evidence="3 4">M.o.H.</strain>
    </source>
</reference>
<dbReference type="PANTHER" id="PTHR46268">
    <property type="entry name" value="STRESS RESPONSE PROTEIN NHAX"/>
    <property type="match status" value="1"/>
</dbReference>
<dbReference type="Pfam" id="PF00582">
    <property type="entry name" value="Usp"/>
    <property type="match status" value="1"/>
</dbReference>
<accession>A0A2A2H533</accession>
<feature type="domain" description="UspA" evidence="2">
    <location>
        <begin position="1"/>
        <end position="148"/>
    </location>
</feature>
<protein>
    <recommendedName>
        <fullName evidence="2">UspA domain-containing protein</fullName>
    </recommendedName>
</protein>
<dbReference type="InterPro" id="IPR014729">
    <property type="entry name" value="Rossmann-like_a/b/a_fold"/>
</dbReference>
<evidence type="ECO:0000313" key="3">
    <source>
        <dbReference type="EMBL" id="PAV04390.1"/>
    </source>
</evidence>